<reference evidence="1" key="1">
    <citation type="submission" date="2021-01" db="EMBL/GenBank/DDBJ databases">
        <authorList>
            <consortium name="Genoscope - CEA"/>
            <person name="William W."/>
        </authorList>
    </citation>
    <scope>NUCLEOTIDE SEQUENCE</scope>
</reference>
<keyword evidence="2" id="KW-1185">Reference proteome</keyword>
<accession>A0A8S1Y3T8</accession>
<organism evidence="1 2">
    <name type="scientific">Paramecium octaurelia</name>
    <dbReference type="NCBI Taxonomy" id="43137"/>
    <lineage>
        <taxon>Eukaryota</taxon>
        <taxon>Sar</taxon>
        <taxon>Alveolata</taxon>
        <taxon>Ciliophora</taxon>
        <taxon>Intramacronucleata</taxon>
        <taxon>Oligohymenophorea</taxon>
        <taxon>Peniculida</taxon>
        <taxon>Parameciidae</taxon>
        <taxon>Paramecium</taxon>
    </lineage>
</organism>
<gene>
    <name evidence="1" type="ORF">POCTA_138.1.T1450011</name>
</gene>
<dbReference type="EMBL" id="CAJJDP010000147">
    <property type="protein sequence ID" value="CAD8208689.1"/>
    <property type="molecule type" value="Genomic_DNA"/>
</dbReference>
<evidence type="ECO:0000313" key="1">
    <source>
        <dbReference type="EMBL" id="CAD8208689.1"/>
    </source>
</evidence>
<evidence type="ECO:0000313" key="2">
    <source>
        <dbReference type="Proteomes" id="UP000683925"/>
    </source>
</evidence>
<dbReference type="Proteomes" id="UP000683925">
    <property type="component" value="Unassembled WGS sequence"/>
</dbReference>
<sequence length="77" mass="9158">MYAYTYVQMQKKQCVIKSLDAEMLQTSEQIGIKRITPTSCKELMLLVIHVQLIQNQSLFLEQNIYRSYASTPWERHF</sequence>
<dbReference type="AlphaFoldDB" id="A0A8S1Y3T8"/>
<protein>
    <submittedName>
        <fullName evidence="1">Uncharacterized protein</fullName>
    </submittedName>
</protein>
<name>A0A8S1Y3T8_PAROT</name>
<proteinExistence type="predicted"/>
<comment type="caution">
    <text evidence="1">The sequence shown here is derived from an EMBL/GenBank/DDBJ whole genome shotgun (WGS) entry which is preliminary data.</text>
</comment>